<evidence type="ECO:0000313" key="6">
    <source>
        <dbReference type="EMBL" id="EET90293.1"/>
    </source>
</evidence>
<dbReference type="InterPro" id="IPR008217">
    <property type="entry name" value="Ccc1_fam"/>
</dbReference>
<comment type="subcellular location">
    <subcellularLocation>
        <location evidence="1">Endomembrane system</location>
        <topology evidence="1">Multi-pass membrane protein</topology>
    </subcellularLocation>
</comment>
<sequence length="315" mass="34441">MAKKAEKPEVMFFKDEISDYNLYKTIARHEKNPEVRRLVQALMKTELEHAKLWASVSGIEIEKYRIPYSATIKFYLYLIARKSLGIAFVTKLLERNENIGLLAYKKQLDKNKIPQSFHAKIDSIINDEEKHETMLLAETRKHEAKLDYTRSIVFGMNDGLVEILAVVTGLAMVASSSFIVAITGIIVGVSGTLSMAAGAYLSSKSEIVVEKSLEKQNGSATRPAKDAYYTGVFYFLGALVATYPFILGASGYAGIAEAVVSVVLVLSIASTLIAVISDTGIKRRIAEMLAVSLGTALVTALIGFAIKTFLGVVIT</sequence>
<reference evidence="6 7" key="1">
    <citation type="journal article" date="2009" name="Genome Biol.">
        <title>Community-wide analysis of microbial genome sequence signatures.</title>
        <authorList>
            <person name="Dick G.J."/>
            <person name="Andersson A.F."/>
            <person name="Baker B.J."/>
            <person name="Simmons S.L."/>
            <person name="Thomas B.C."/>
            <person name="Yelton A.P."/>
            <person name="Banfield J.F."/>
        </authorList>
    </citation>
    <scope>NUCLEOTIDE SEQUENCE [LARGE SCALE GENOMIC DNA]</scope>
    <source>
        <strain evidence="6">ARMAN-2</strain>
    </source>
</reference>
<keyword evidence="7" id="KW-1185">Reference proteome</keyword>
<feature type="transmembrane region" description="Helical" evidence="5">
    <location>
        <begin position="252"/>
        <end position="276"/>
    </location>
</feature>
<protein>
    <submittedName>
        <fullName evidence="6">Uncharacterized protein</fullName>
    </submittedName>
</protein>
<reference evidence="6 7" key="2">
    <citation type="journal article" date="2010" name="Proc. Natl. Acad. Sci. U.S.A.">
        <title>Enigmatic, ultrasmall, uncultivated Archaea.</title>
        <authorList>
            <person name="Baker B.J."/>
            <person name="Comolli L.R."/>
            <person name="Dick G.J."/>
            <person name="Hauser L.J."/>
            <person name="Hyatt D."/>
            <person name="Dill B.D."/>
            <person name="Land M.L."/>
            <person name="Verberkmoes N.C."/>
            <person name="Hettich R.L."/>
            <person name="Banfield J.F."/>
        </authorList>
    </citation>
    <scope>NUCLEOTIDE SEQUENCE [LARGE SCALE GENOMIC DNA]</scope>
    <source>
        <strain evidence="6">ARMAN-2</strain>
    </source>
</reference>
<keyword evidence="4 5" id="KW-0472">Membrane</keyword>
<evidence type="ECO:0000313" key="7">
    <source>
        <dbReference type="Proteomes" id="UP000332487"/>
    </source>
</evidence>
<feature type="transmembrane region" description="Helical" evidence="5">
    <location>
        <begin position="178"/>
        <end position="201"/>
    </location>
</feature>
<accession>C7DGX2</accession>
<dbReference type="GO" id="GO:0012505">
    <property type="term" value="C:endomembrane system"/>
    <property type="evidence" value="ECO:0007669"/>
    <property type="project" value="UniProtKB-SubCell"/>
</dbReference>
<keyword evidence="2 5" id="KW-0812">Transmembrane</keyword>
<keyword evidence="3 5" id="KW-1133">Transmembrane helix</keyword>
<feature type="transmembrane region" description="Helical" evidence="5">
    <location>
        <begin position="151"/>
        <end position="172"/>
    </location>
</feature>
<dbReference type="SUPFAM" id="SSF47240">
    <property type="entry name" value="Ferritin-like"/>
    <property type="match status" value="1"/>
</dbReference>
<dbReference type="PANTHER" id="PTHR31851">
    <property type="entry name" value="FE(2+)/MN(2+) TRANSPORTER PCL1"/>
    <property type="match status" value="1"/>
</dbReference>
<dbReference type="GO" id="GO:0005384">
    <property type="term" value="F:manganese ion transmembrane transporter activity"/>
    <property type="evidence" value="ECO:0007669"/>
    <property type="project" value="InterPro"/>
</dbReference>
<dbReference type="CDD" id="cd01044">
    <property type="entry name" value="Ferritin_CCC1_N"/>
    <property type="match status" value="1"/>
</dbReference>
<evidence type="ECO:0000256" key="3">
    <source>
        <dbReference type="ARBA" id="ARBA00022989"/>
    </source>
</evidence>
<evidence type="ECO:0000256" key="5">
    <source>
        <dbReference type="SAM" id="Phobius"/>
    </source>
</evidence>
<dbReference type="GO" id="GO:0030026">
    <property type="term" value="P:intracellular manganese ion homeostasis"/>
    <property type="evidence" value="ECO:0007669"/>
    <property type="project" value="InterPro"/>
</dbReference>
<name>C7DGX2_MICA2</name>
<dbReference type="AlphaFoldDB" id="C7DGX2"/>
<dbReference type="Pfam" id="PF01988">
    <property type="entry name" value="VIT1"/>
    <property type="match status" value="1"/>
</dbReference>
<gene>
    <name evidence="6" type="ORF">UNLARM2_0322</name>
</gene>
<feature type="transmembrane region" description="Helical" evidence="5">
    <location>
        <begin position="227"/>
        <end position="246"/>
    </location>
</feature>
<dbReference type="InterPro" id="IPR009078">
    <property type="entry name" value="Ferritin-like_SF"/>
</dbReference>
<organism evidence="6 7">
    <name type="scientific">Candidatus Micrarchaeum acidiphilum ARMAN-2</name>
    <dbReference type="NCBI Taxonomy" id="425595"/>
    <lineage>
        <taxon>Archaea</taxon>
        <taxon>Candidatus Micrarchaeota</taxon>
        <taxon>Candidatus Micrarchaeia</taxon>
        <taxon>Candidatus Micrarchaeales</taxon>
        <taxon>Candidatus Micrarchaeaceae</taxon>
        <taxon>Candidatus Micrarchaeum</taxon>
    </lineage>
</organism>
<evidence type="ECO:0000256" key="2">
    <source>
        <dbReference type="ARBA" id="ARBA00022692"/>
    </source>
</evidence>
<evidence type="ECO:0000256" key="1">
    <source>
        <dbReference type="ARBA" id="ARBA00004127"/>
    </source>
</evidence>
<evidence type="ECO:0000256" key="4">
    <source>
        <dbReference type="ARBA" id="ARBA00023136"/>
    </source>
</evidence>
<dbReference type="Proteomes" id="UP000332487">
    <property type="component" value="Unassembled WGS sequence"/>
</dbReference>
<proteinExistence type="predicted"/>
<dbReference type="EMBL" id="GG697239">
    <property type="protein sequence ID" value="EET90293.1"/>
    <property type="molecule type" value="Genomic_DNA"/>
</dbReference>
<feature type="transmembrane region" description="Helical" evidence="5">
    <location>
        <begin position="288"/>
        <end position="314"/>
    </location>
</feature>
<dbReference type="InterPro" id="IPR039376">
    <property type="entry name" value="Ferritin_CCC1_N"/>
</dbReference>